<evidence type="ECO:0000256" key="1">
    <source>
        <dbReference type="ARBA" id="ARBA00007039"/>
    </source>
</evidence>
<evidence type="ECO:0000256" key="5">
    <source>
        <dbReference type="ARBA" id="ARBA00022825"/>
    </source>
</evidence>
<dbReference type="InterPro" id="IPR023562">
    <property type="entry name" value="ClpP/TepA"/>
</dbReference>
<protein>
    <recommendedName>
        <fullName evidence="6">ATP-dependent Clp protease proteolytic subunit</fullName>
    </recommendedName>
</protein>
<dbReference type="PRINTS" id="PR00127">
    <property type="entry name" value="CLPPROTEASEP"/>
</dbReference>
<dbReference type="Proteomes" id="UP000245624">
    <property type="component" value="Unassembled WGS sequence"/>
</dbReference>
<feature type="compositionally biased region" description="Polar residues" evidence="7">
    <location>
        <begin position="233"/>
        <end position="242"/>
    </location>
</feature>
<evidence type="ECO:0000256" key="6">
    <source>
        <dbReference type="RuleBase" id="RU003567"/>
    </source>
</evidence>
<dbReference type="Pfam" id="PF00574">
    <property type="entry name" value="CLP_protease"/>
    <property type="match status" value="1"/>
</dbReference>
<dbReference type="InterPro" id="IPR029045">
    <property type="entry name" value="ClpP/crotonase-like_dom_sf"/>
</dbReference>
<proteinExistence type="inferred from homology"/>
<evidence type="ECO:0000313" key="9">
    <source>
        <dbReference type="Proteomes" id="UP000245624"/>
    </source>
</evidence>
<dbReference type="GO" id="GO:0051117">
    <property type="term" value="F:ATPase binding"/>
    <property type="evidence" value="ECO:0007669"/>
    <property type="project" value="TreeGrafter"/>
</dbReference>
<accession>A0A317KXR3</accession>
<dbReference type="Gene3D" id="3.90.226.10">
    <property type="entry name" value="2-enoyl-CoA Hydratase, Chain A, domain 1"/>
    <property type="match status" value="1"/>
</dbReference>
<evidence type="ECO:0000313" key="8">
    <source>
        <dbReference type="EMBL" id="PWU68311.1"/>
    </source>
</evidence>
<dbReference type="GO" id="GO:0009368">
    <property type="term" value="C:endopeptidase Clp complex"/>
    <property type="evidence" value="ECO:0007669"/>
    <property type="project" value="TreeGrafter"/>
</dbReference>
<keyword evidence="2" id="KW-0963">Cytoplasm</keyword>
<dbReference type="OrthoDB" id="9806592at2"/>
<reference evidence="8 9" key="1">
    <citation type="submission" date="2018-05" db="EMBL/GenBank/DDBJ databases">
        <title>Genomic analysis of Gracilibacillus dipsosauri DD1 reveals novel features of a salt-tolerant amylase.</title>
        <authorList>
            <person name="Deutch C.E."/>
            <person name="Yang S."/>
        </authorList>
    </citation>
    <scope>NUCLEOTIDE SEQUENCE [LARGE SCALE GENOMIC DNA]</scope>
    <source>
        <strain evidence="8 9">DD1</strain>
    </source>
</reference>
<dbReference type="PANTHER" id="PTHR10381">
    <property type="entry name" value="ATP-DEPENDENT CLP PROTEASE PROTEOLYTIC SUBUNIT"/>
    <property type="match status" value="1"/>
</dbReference>
<dbReference type="GO" id="GO:0004176">
    <property type="term" value="F:ATP-dependent peptidase activity"/>
    <property type="evidence" value="ECO:0007669"/>
    <property type="project" value="InterPro"/>
</dbReference>
<organism evidence="8 9">
    <name type="scientific">Gracilibacillus dipsosauri</name>
    <dbReference type="NCBI Taxonomy" id="178340"/>
    <lineage>
        <taxon>Bacteria</taxon>
        <taxon>Bacillati</taxon>
        <taxon>Bacillota</taxon>
        <taxon>Bacilli</taxon>
        <taxon>Bacillales</taxon>
        <taxon>Bacillaceae</taxon>
        <taxon>Gracilibacillus</taxon>
    </lineage>
</organism>
<dbReference type="GO" id="GO:0006515">
    <property type="term" value="P:protein quality control for misfolded or incompletely synthesized proteins"/>
    <property type="evidence" value="ECO:0007669"/>
    <property type="project" value="TreeGrafter"/>
</dbReference>
<dbReference type="RefSeq" id="WP_109984026.1">
    <property type="nucleotide sequence ID" value="NZ_QGTD01000008.1"/>
</dbReference>
<dbReference type="CDD" id="cd07016">
    <property type="entry name" value="S14_ClpP_1"/>
    <property type="match status" value="1"/>
</dbReference>
<evidence type="ECO:0000256" key="7">
    <source>
        <dbReference type="SAM" id="MobiDB-lite"/>
    </source>
</evidence>
<comment type="similarity">
    <text evidence="1 6">Belongs to the peptidase S14 family.</text>
</comment>
<dbReference type="NCBIfam" id="NF045542">
    <property type="entry name" value="Clp_rel_HeadMat"/>
    <property type="match status" value="1"/>
</dbReference>
<keyword evidence="5" id="KW-0720">Serine protease</keyword>
<dbReference type="GO" id="GO:0004252">
    <property type="term" value="F:serine-type endopeptidase activity"/>
    <property type="evidence" value="ECO:0007669"/>
    <property type="project" value="InterPro"/>
</dbReference>
<dbReference type="EMBL" id="QGTD01000008">
    <property type="protein sequence ID" value="PWU68311.1"/>
    <property type="molecule type" value="Genomic_DNA"/>
</dbReference>
<gene>
    <name evidence="8" type="ORF">DLJ74_07620</name>
</gene>
<feature type="region of interest" description="Disordered" evidence="7">
    <location>
        <begin position="232"/>
        <end position="252"/>
    </location>
</feature>
<evidence type="ECO:0000256" key="4">
    <source>
        <dbReference type="ARBA" id="ARBA00022801"/>
    </source>
</evidence>
<keyword evidence="4" id="KW-0378">Hydrolase</keyword>
<dbReference type="PANTHER" id="PTHR10381:SF70">
    <property type="entry name" value="ATP-DEPENDENT CLP PROTEASE PROTEOLYTIC SUBUNIT"/>
    <property type="match status" value="1"/>
</dbReference>
<comment type="caution">
    <text evidence="8">The sequence shown here is derived from an EMBL/GenBank/DDBJ whole genome shotgun (WGS) entry which is preliminary data.</text>
</comment>
<dbReference type="SUPFAM" id="SSF52096">
    <property type="entry name" value="ClpP/crotonase"/>
    <property type="match status" value="1"/>
</dbReference>
<dbReference type="InterPro" id="IPR001907">
    <property type="entry name" value="ClpP"/>
</dbReference>
<evidence type="ECO:0000256" key="3">
    <source>
        <dbReference type="ARBA" id="ARBA00022670"/>
    </source>
</evidence>
<keyword evidence="9" id="KW-1185">Reference proteome</keyword>
<evidence type="ECO:0000256" key="2">
    <source>
        <dbReference type="ARBA" id="ARBA00022490"/>
    </source>
</evidence>
<sequence length="252" mass="27998">MPYKLKIKGTIVSDDIAWIYELFDIDHTSPRMVETALENANGDHLEILINSPGGSVFDGSEIYSTIKDYSGDSTVKIVGIAASAASVIAMAGKKVMMAPTAQMMIHNASTFSSGDYREMDKTSDFLKNVNQTIANAYKIKSGKTDEELLSMMDDETWMTAQQAMEHNMIDEIMFDDSYQTVAAVDSVVLPKQVIDKVRSQGGLNKPTNTKNAIDEEIVKQMLADFKEEIINELQPNNQQTKAPVNKKPKRFL</sequence>
<keyword evidence="3" id="KW-0645">Protease</keyword>
<name>A0A317KXR3_9BACI</name>
<dbReference type="AlphaFoldDB" id="A0A317KXR3"/>